<protein>
    <submittedName>
        <fullName evidence="5">Catabolite control protein</fullName>
    </submittedName>
</protein>
<dbReference type="GO" id="GO:0000976">
    <property type="term" value="F:transcription cis-regulatory region binding"/>
    <property type="evidence" value="ECO:0007669"/>
    <property type="project" value="TreeGrafter"/>
</dbReference>
<dbReference type="Proteomes" id="UP000269544">
    <property type="component" value="Chromosome"/>
</dbReference>
<keyword evidence="2" id="KW-0238">DNA-binding</keyword>
<dbReference type="SMART" id="SM00354">
    <property type="entry name" value="HTH_LACI"/>
    <property type="match status" value="1"/>
</dbReference>
<accession>A0A448V337</accession>
<dbReference type="CDD" id="cd06267">
    <property type="entry name" value="PBP1_LacI_sugar_binding-like"/>
    <property type="match status" value="1"/>
</dbReference>
<dbReference type="AlphaFoldDB" id="A0A448V337"/>
<dbReference type="PROSITE" id="PS00356">
    <property type="entry name" value="HTH_LACI_1"/>
    <property type="match status" value="1"/>
</dbReference>
<organism evidence="5 6">
    <name type="scientific">Aedoeadaptatus ivorii</name>
    <dbReference type="NCBI Taxonomy" id="54006"/>
    <lineage>
        <taxon>Bacteria</taxon>
        <taxon>Bacillati</taxon>
        <taxon>Bacillota</taxon>
        <taxon>Tissierellia</taxon>
        <taxon>Tissierellales</taxon>
        <taxon>Peptoniphilaceae</taxon>
        <taxon>Aedoeadaptatus</taxon>
    </lineage>
</organism>
<feature type="domain" description="HTH lacI-type" evidence="4">
    <location>
        <begin position="3"/>
        <end position="57"/>
    </location>
</feature>
<dbReference type="InterPro" id="IPR046335">
    <property type="entry name" value="LacI/GalR-like_sensor"/>
</dbReference>
<dbReference type="PROSITE" id="PS50932">
    <property type="entry name" value="HTH_LACI_2"/>
    <property type="match status" value="1"/>
</dbReference>
<dbReference type="EMBL" id="LR134523">
    <property type="protein sequence ID" value="VEJ36203.1"/>
    <property type="molecule type" value="Genomic_DNA"/>
</dbReference>
<dbReference type="Gene3D" id="3.40.50.2300">
    <property type="match status" value="2"/>
</dbReference>
<dbReference type="KEGG" id="piv:NCTC13079_01407"/>
<evidence type="ECO:0000313" key="6">
    <source>
        <dbReference type="Proteomes" id="UP000269544"/>
    </source>
</evidence>
<keyword evidence="1" id="KW-0805">Transcription regulation</keyword>
<dbReference type="GO" id="GO:0003700">
    <property type="term" value="F:DNA-binding transcription factor activity"/>
    <property type="evidence" value="ECO:0007669"/>
    <property type="project" value="TreeGrafter"/>
</dbReference>
<dbReference type="PANTHER" id="PTHR30146:SF149">
    <property type="entry name" value="HTH-TYPE TRANSCRIPTIONAL REGULATOR EBGR"/>
    <property type="match status" value="1"/>
</dbReference>
<dbReference type="OrthoDB" id="9784962at2"/>
<evidence type="ECO:0000256" key="3">
    <source>
        <dbReference type="ARBA" id="ARBA00023163"/>
    </source>
</evidence>
<dbReference type="RefSeq" id="WP_126466108.1">
    <property type="nucleotide sequence ID" value="NZ_LR134523.1"/>
</dbReference>
<keyword evidence="6" id="KW-1185">Reference proteome</keyword>
<evidence type="ECO:0000256" key="2">
    <source>
        <dbReference type="ARBA" id="ARBA00023125"/>
    </source>
</evidence>
<dbReference type="PRINTS" id="PR00036">
    <property type="entry name" value="HTHLACI"/>
</dbReference>
<name>A0A448V337_9FIRM</name>
<dbReference type="InterPro" id="IPR028082">
    <property type="entry name" value="Peripla_BP_I"/>
</dbReference>
<evidence type="ECO:0000259" key="4">
    <source>
        <dbReference type="PROSITE" id="PS50932"/>
    </source>
</evidence>
<dbReference type="Pfam" id="PF13377">
    <property type="entry name" value="Peripla_BP_3"/>
    <property type="match status" value="1"/>
</dbReference>
<dbReference type="SUPFAM" id="SSF53822">
    <property type="entry name" value="Periplasmic binding protein-like I"/>
    <property type="match status" value="1"/>
</dbReference>
<proteinExistence type="predicted"/>
<sequence length="341" mass="38815">MASTIKDVAKMADVSISTVSRVINDSKPVSPEARRRVLHAIDVLDYKPNEVARSLVTKKSNLIGVIVSDVGNQYVSQVLRGVEEIGRMYNYDILLSSSYDDPEVEIKFAKLFSQKQVEGIIIISEILNQKLLYKLDEFKIPCVVINRFYNIDDAPTVTINNKAASFNMTDYLMMLGHKSIGYVAMRKDMDRTNEKFKIRGYRDAMKSGGLKPQILYAEGATEKDALELFEDHEDDIRSGKYSVLFCSQDLIAIHLMNVMRDHGMRIPEDMSFAGFGGSFLSEIYRPKLTTVKEPYYDIGAVAIRKLFKIIDEKSPERGEEMILLPVEIIKRQSVIDRRETE</sequence>
<reference evidence="5 6" key="1">
    <citation type="submission" date="2018-12" db="EMBL/GenBank/DDBJ databases">
        <authorList>
            <consortium name="Pathogen Informatics"/>
        </authorList>
    </citation>
    <scope>NUCLEOTIDE SEQUENCE [LARGE SCALE GENOMIC DNA]</scope>
    <source>
        <strain evidence="5 6">NCTC13079</strain>
    </source>
</reference>
<dbReference type="PANTHER" id="PTHR30146">
    <property type="entry name" value="LACI-RELATED TRANSCRIPTIONAL REPRESSOR"/>
    <property type="match status" value="1"/>
</dbReference>
<gene>
    <name evidence="5" type="primary">ccpA</name>
    <name evidence="5" type="ORF">NCTC13079_01407</name>
</gene>
<dbReference type="InterPro" id="IPR000843">
    <property type="entry name" value="HTH_LacI"/>
</dbReference>
<keyword evidence="3" id="KW-0804">Transcription</keyword>
<evidence type="ECO:0000313" key="5">
    <source>
        <dbReference type="EMBL" id="VEJ36203.1"/>
    </source>
</evidence>
<dbReference type="Pfam" id="PF00356">
    <property type="entry name" value="LacI"/>
    <property type="match status" value="1"/>
</dbReference>
<dbReference type="SUPFAM" id="SSF47413">
    <property type="entry name" value="lambda repressor-like DNA-binding domains"/>
    <property type="match status" value="1"/>
</dbReference>
<dbReference type="CDD" id="cd01392">
    <property type="entry name" value="HTH_LacI"/>
    <property type="match status" value="1"/>
</dbReference>
<evidence type="ECO:0000256" key="1">
    <source>
        <dbReference type="ARBA" id="ARBA00023015"/>
    </source>
</evidence>
<dbReference type="Gene3D" id="1.10.260.40">
    <property type="entry name" value="lambda repressor-like DNA-binding domains"/>
    <property type="match status" value="1"/>
</dbReference>
<dbReference type="InterPro" id="IPR010982">
    <property type="entry name" value="Lambda_DNA-bd_dom_sf"/>
</dbReference>